<sequence length="261" mass="28093">ENPEKVMGVVEKARKKTIELGQKAQGQIPVQMKYVPEDYKVSYLLGSKEAGIPVKNGVPTAITLWTPLPDDNEEILVDYWGVDRFDDDSSDPELSDGEMHFVALTTTASGSELWLIENGTASSLGEDSDMVPGGDWTDSVINVGDGGALSDWKNGFWEGEIGFVGVWNRVLSQSELGDAPSLDATAKNKPTNPEPGRGDMLVQMTFDELTDPLGNELELFGDAEISGGTLILDGDGDYGEITGDFGEKISVGQEMTIVLSI</sequence>
<dbReference type="AlphaFoldDB" id="X1TPN1"/>
<dbReference type="Gene3D" id="2.60.120.200">
    <property type="match status" value="1"/>
</dbReference>
<protein>
    <recommendedName>
        <fullName evidence="2">LamG-like jellyroll fold domain-containing protein</fullName>
    </recommendedName>
</protein>
<evidence type="ECO:0000313" key="1">
    <source>
        <dbReference type="EMBL" id="GAJ07224.1"/>
    </source>
</evidence>
<organism evidence="1">
    <name type="scientific">marine sediment metagenome</name>
    <dbReference type="NCBI Taxonomy" id="412755"/>
    <lineage>
        <taxon>unclassified sequences</taxon>
        <taxon>metagenomes</taxon>
        <taxon>ecological metagenomes</taxon>
    </lineage>
</organism>
<dbReference type="InterPro" id="IPR013320">
    <property type="entry name" value="ConA-like_dom_sf"/>
</dbReference>
<proteinExistence type="predicted"/>
<reference evidence="1" key="1">
    <citation type="journal article" date="2014" name="Front. Microbiol.">
        <title>High frequency of phylogenetically diverse reductive dehalogenase-homologous genes in deep subseafloor sedimentary metagenomes.</title>
        <authorList>
            <person name="Kawai M."/>
            <person name="Futagami T."/>
            <person name="Toyoda A."/>
            <person name="Takaki Y."/>
            <person name="Nishi S."/>
            <person name="Hori S."/>
            <person name="Arai W."/>
            <person name="Tsubouchi T."/>
            <person name="Morono Y."/>
            <person name="Uchiyama I."/>
            <person name="Ito T."/>
            <person name="Fujiyama A."/>
            <person name="Inagaki F."/>
            <person name="Takami H."/>
        </authorList>
    </citation>
    <scope>NUCLEOTIDE SEQUENCE</scope>
    <source>
        <strain evidence="1">Expedition CK06-06</strain>
    </source>
</reference>
<evidence type="ECO:0008006" key="2">
    <source>
        <dbReference type="Google" id="ProtNLM"/>
    </source>
</evidence>
<feature type="non-terminal residue" evidence="1">
    <location>
        <position position="261"/>
    </location>
</feature>
<dbReference type="SUPFAM" id="SSF49899">
    <property type="entry name" value="Concanavalin A-like lectins/glucanases"/>
    <property type="match status" value="1"/>
</dbReference>
<name>X1TPN1_9ZZZZ</name>
<comment type="caution">
    <text evidence="1">The sequence shown here is derived from an EMBL/GenBank/DDBJ whole genome shotgun (WGS) entry which is preliminary data.</text>
</comment>
<feature type="non-terminal residue" evidence="1">
    <location>
        <position position="1"/>
    </location>
</feature>
<accession>X1TPN1</accession>
<gene>
    <name evidence="1" type="ORF">S12H4_41521</name>
</gene>
<dbReference type="EMBL" id="BARW01025314">
    <property type="protein sequence ID" value="GAJ07224.1"/>
    <property type="molecule type" value="Genomic_DNA"/>
</dbReference>